<evidence type="ECO:0000256" key="1">
    <source>
        <dbReference type="SAM" id="MobiDB-lite"/>
    </source>
</evidence>
<keyword evidence="3" id="KW-1185">Reference proteome</keyword>
<comment type="caution">
    <text evidence="2">The sequence shown here is derived from an EMBL/GenBank/DDBJ whole genome shotgun (WGS) entry which is preliminary data.</text>
</comment>
<proteinExistence type="predicted"/>
<accession>A0AA39XT41</accession>
<organism evidence="2 3">
    <name type="scientific">Cercophora newfieldiana</name>
    <dbReference type="NCBI Taxonomy" id="92897"/>
    <lineage>
        <taxon>Eukaryota</taxon>
        <taxon>Fungi</taxon>
        <taxon>Dikarya</taxon>
        <taxon>Ascomycota</taxon>
        <taxon>Pezizomycotina</taxon>
        <taxon>Sordariomycetes</taxon>
        <taxon>Sordariomycetidae</taxon>
        <taxon>Sordariales</taxon>
        <taxon>Lasiosphaeriaceae</taxon>
        <taxon>Cercophora</taxon>
    </lineage>
</organism>
<dbReference type="AlphaFoldDB" id="A0AA39XT41"/>
<evidence type="ECO:0000313" key="2">
    <source>
        <dbReference type="EMBL" id="KAK0639753.1"/>
    </source>
</evidence>
<dbReference type="EMBL" id="JAULSV010000007">
    <property type="protein sequence ID" value="KAK0639753.1"/>
    <property type="molecule type" value="Genomic_DNA"/>
</dbReference>
<feature type="region of interest" description="Disordered" evidence="1">
    <location>
        <begin position="49"/>
        <end position="72"/>
    </location>
</feature>
<protein>
    <submittedName>
        <fullName evidence="2">Uncharacterized protein</fullName>
    </submittedName>
</protein>
<sequence>MADESRLGIAQHRRSCLPACIPGRAPSRGQFDLVLHTVRKLLTENDTTQFQFPLPGRPEPRGNVGRKKIARPSAVLPGKKRAAGCLQQRSKALYAWSSCQHCARIVDVAQAADGCDADYVIDLRNPASRNGARPKAD</sequence>
<dbReference type="Proteomes" id="UP001174936">
    <property type="component" value="Unassembled WGS sequence"/>
</dbReference>
<gene>
    <name evidence="2" type="ORF">B0T16DRAFT_248055</name>
</gene>
<name>A0AA39XT41_9PEZI</name>
<evidence type="ECO:0000313" key="3">
    <source>
        <dbReference type="Proteomes" id="UP001174936"/>
    </source>
</evidence>
<reference evidence="2" key="1">
    <citation type="submission" date="2023-06" db="EMBL/GenBank/DDBJ databases">
        <title>Genome-scale phylogeny and comparative genomics of the fungal order Sordariales.</title>
        <authorList>
            <consortium name="Lawrence Berkeley National Laboratory"/>
            <person name="Hensen N."/>
            <person name="Bonometti L."/>
            <person name="Westerberg I."/>
            <person name="Brannstrom I.O."/>
            <person name="Guillou S."/>
            <person name="Cros-Aarteil S."/>
            <person name="Calhoun S."/>
            <person name="Haridas S."/>
            <person name="Kuo A."/>
            <person name="Mondo S."/>
            <person name="Pangilinan J."/>
            <person name="Riley R."/>
            <person name="Labutti K."/>
            <person name="Andreopoulos B."/>
            <person name="Lipzen A."/>
            <person name="Chen C."/>
            <person name="Yanf M."/>
            <person name="Daum C."/>
            <person name="Ng V."/>
            <person name="Clum A."/>
            <person name="Steindorff A."/>
            <person name="Ohm R."/>
            <person name="Martin F."/>
            <person name="Silar P."/>
            <person name="Natvig D."/>
            <person name="Lalanne C."/>
            <person name="Gautier V."/>
            <person name="Ament-Velasquez S.L."/>
            <person name="Kruys A."/>
            <person name="Hutchinson M.I."/>
            <person name="Powell A.J."/>
            <person name="Barry K."/>
            <person name="Miller A.N."/>
            <person name="Grigoriev I.V."/>
            <person name="Debuchy R."/>
            <person name="Gladieux P."/>
            <person name="Thoren M.H."/>
            <person name="Johannesson H."/>
        </authorList>
    </citation>
    <scope>NUCLEOTIDE SEQUENCE</scope>
    <source>
        <strain evidence="2">SMH2532-1</strain>
    </source>
</reference>